<dbReference type="EMBL" id="KJ595575">
    <property type="protein sequence ID" value="AID18139.1"/>
    <property type="molecule type" value="Genomic_DNA"/>
</dbReference>
<reference evidence="1 2" key="1">
    <citation type="submission" date="2014-03" db="EMBL/GenBank/DDBJ databases">
        <authorList>
            <person name="Churilla B.M."/>
            <person name="Abrahim M.R."/>
            <person name="Burke K.A."/>
            <person name="Yu V.J."/>
            <person name="Adkins N.L."/>
            <person name="Cohen K.L."/>
            <person name="Colicchio M.A."/>
            <person name="Fasoranti T.O."/>
            <person name="Genkil J.S."/>
            <person name="Kramer Z.J."/>
            <person name="Prout A.K."/>
            <person name="Schafer C.E."/>
            <person name="Schwarz A.G."/>
            <person name="Tish M."/>
            <person name="Vispute N."/>
            <person name="Wilkes K.E."/>
            <person name="Williams C.R."/>
            <person name="Xiao X."/>
            <person name="Yoder B.A."/>
            <person name="Lapin J.S."/>
            <person name="Ott C.T."/>
            <person name="Walburn T.D."/>
            <person name="Bradley K.W."/>
            <person name="Clarke D.Q."/>
            <person name="Lewis M.F."/>
            <person name="Barker L.P."/>
            <person name="Bailey C."/>
            <person name="Asai D.J."/>
            <person name="Bowman C.A."/>
            <person name="Russell D.A."/>
            <person name="Pope W.H."/>
            <person name="Jacobs-Sera D."/>
            <person name="Hendrix R.W."/>
            <person name="Hatfull G.F."/>
        </authorList>
    </citation>
    <scope>NUCLEOTIDE SEQUENCE [LARGE SCALE GENOMIC DNA]</scope>
</reference>
<evidence type="ECO:0000313" key="1">
    <source>
        <dbReference type="EMBL" id="AID18139.1"/>
    </source>
</evidence>
<protein>
    <submittedName>
        <fullName evidence="1">Uncharacterized protein</fullName>
    </submittedName>
</protein>
<dbReference type="Proteomes" id="UP000027390">
    <property type="component" value="Segment"/>
</dbReference>
<gene>
    <name evidence="1" type="primary">59</name>
    <name evidence="1" type="ORF">PBI_WILLIS_59</name>
</gene>
<proteinExistence type="predicted"/>
<evidence type="ECO:0000313" key="2">
    <source>
        <dbReference type="Proteomes" id="UP000027390"/>
    </source>
</evidence>
<organism evidence="1 2">
    <name type="scientific">Mycobacterium phage Willis</name>
    <dbReference type="NCBI Taxonomy" id="1486404"/>
    <lineage>
        <taxon>Viruses</taxon>
        <taxon>Duplodnaviria</taxon>
        <taxon>Heunggongvirae</taxon>
        <taxon>Uroviricota</taxon>
        <taxon>Caudoviricetes</taxon>
        <taxon>Ceeclamvirinae</taxon>
        <taxon>Bixzunavirus</taxon>
        <taxon>Bixzunavirus Bxz1</taxon>
    </lineage>
</organism>
<sequence>MSQQPLRRYITADGVFWVPVHAGYNGPVAFFQVDDDTEIGQRHWSLNEVLESHGAIDLYDPIVETAKVLVAAAEHTGRELDQSVAEDIAAGLDVLGRKVVKVTEDTPD</sequence>
<accession>A0A068C8V4</accession>
<name>A0A068C8V4_9CAUD</name>